<accession>A0ACC2JUK3</accession>
<evidence type="ECO:0000313" key="1">
    <source>
        <dbReference type="EMBL" id="KAJ8131160.1"/>
    </source>
</evidence>
<organism evidence="1 2">
    <name type="scientific">Lasiodiplodia mahajangana</name>
    <dbReference type="NCBI Taxonomy" id="1108764"/>
    <lineage>
        <taxon>Eukaryota</taxon>
        <taxon>Fungi</taxon>
        <taxon>Dikarya</taxon>
        <taxon>Ascomycota</taxon>
        <taxon>Pezizomycotina</taxon>
        <taxon>Dothideomycetes</taxon>
        <taxon>Dothideomycetes incertae sedis</taxon>
        <taxon>Botryosphaeriales</taxon>
        <taxon>Botryosphaeriaceae</taxon>
        <taxon>Lasiodiplodia</taxon>
    </lineage>
</organism>
<protein>
    <submittedName>
        <fullName evidence="1">Uncharacterized protein</fullName>
    </submittedName>
</protein>
<name>A0ACC2JUK3_9PEZI</name>
<dbReference type="Proteomes" id="UP001153332">
    <property type="component" value="Unassembled WGS sequence"/>
</dbReference>
<gene>
    <name evidence="1" type="ORF">O1611_g2466</name>
</gene>
<reference evidence="1" key="1">
    <citation type="submission" date="2022-12" db="EMBL/GenBank/DDBJ databases">
        <title>Genome Sequence of Lasiodiplodia mahajangana.</title>
        <authorList>
            <person name="Buettner E."/>
        </authorList>
    </citation>
    <scope>NUCLEOTIDE SEQUENCE</scope>
    <source>
        <strain evidence="1">VT137</strain>
    </source>
</reference>
<proteinExistence type="predicted"/>
<dbReference type="EMBL" id="JAPUUL010000346">
    <property type="protein sequence ID" value="KAJ8131160.1"/>
    <property type="molecule type" value="Genomic_DNA"/>
</dbReference>
<sequence>MQCVNAPQPCEYPDQGKRGLPAGFLSALETRLQETERALFYALSELHEGIIEHGAYSGHSNPAQTKNDMMEKWASLPLGDRAQAKAWFLNRRAGDPWSINVGLGGQSRTQTGPTMATPSDFGPSHDAISPSSQVQDSTFLQSPTAADYRLPSQESGTFTPSTIGPPLTPSALMPDSHSPIHGSGLSTRAQAVAKSRRNMYF</sequence>
<evidence type="ECO:0000313" key="2">
    <source>
        <dbReference type="Proteomes" id="UP001153332"/>
    </source>
</evidence>
<comment type="caution">
    <text evidence="1">The sequence shown here is derived from an EMBL/GenBank/DDBJ whole genome shotgun (WGS) entry which is preliminary data.</text>
</comment>
<keyword evidence="2" id="KW-1185">Reference proteome</keyword>